<keyword evidence="10" id="KW-0862">Zinc</keyword>
<dbReference type="FunFam" id="3.30.40.10:FF:000464">
    <property type="entry name" value="Histone-lysine N-methyltransferase"/>
    <property type="match status" value="1"/>
</dbReference>
<dbReference type="eggNOG" id="KOG0060">
    <property type="taxonomic scope" value="Eukaryota"/>
</dbReference>
<keyword evidence="11" id="KW-0067">ATP-binding</keyword>
<evidence type="ECO:0000256" key="10">
    <source>
        <dbReference type="ARBA" id="ARBA00022833"/>
    </source>
</evidence>
<keyword evidence="5 20" id="KW-0812">Transmembrane</keyword>
<dbReference type="Pfam" id="PF06472">
    <property type="entry name" value="ABC_membrane_2"/>
    <property type="match status" value="1"/>
</dbReference>
<comment type="catalytic activity">
    <reaction evidence="16">
        <text>L-lysyl-[histone] + S-adenosyl-L-methionine = N(6)-methyl-L-lysyl-[histone] + S-adenosyl-L-homocysteine + H(+)</text>
        <dbReference type="Rhea" id="RHEA:10024"/>
        <dbReference type="Rhea" id="RHEA-COMP:9845"/>
        <dbReference type="Rhea" id="RHEA-COMP:9846"/>
        <dbReference type="ChEBI" id="CHEBI:15378"/>
        <dbReference type="ChEBI" id="CHEBI:29969"/>
        <dbReference type="ChEBI" id="CHEBI:57856"/>
        <dbReference type="ChEBI" id="CHEBI:59789"/>
        <dbReference type="ChEBI" id="CHEBI:61929"/>
    </reaction>
</comment>
<dbReference type="InterPro" id="IPR036640">
    <property type="entry name" value="ABC1_TM_sf"/>
</dbReference>
<evidence type="ECO:0000256" key="9">
    <source>
        <dbReference type="ARBA" id="ARBA00022771"/>
    </source>
</evidence>
<dbReference type="SUPFAM" id="SSF90123">
    <property type="entry name" value="ABC transporter transmembrane region"/>
    <property type="match status" value="1"/>
</dbReference>
<dbReference type="SUPFAM" id="SSF57903">
    <property type="entry name" value="FYVE/PHD zinc finger"/>
    <property type="match status" value="2"/>
</dbReference>
<evidence type="ECO:0000256" key="18">
    <source>
        <dbReference type="PROSITE-ProRule" id="PRU00146"/>
    </source>
</evidence>
<keyword evidence="4" id="KW-0808">Transferase</keyword>
<dbReference type="SUPFAM" id="SSF63748">
    <property type="entry name" value="Tudor/PWWP/MBT"/>
    <property type="match status" value="2"/>
</dbReference>
<feature type="transmembrane region" description="Helical" evidence="20">
    <location>
        <begin position="1503"/>
        <end position="1525"/>
    </location>
</feature>
<evidence type="ECO:0000256" key="7">
    <source>
        <dbReference type="ARBA" id="ARBA00022737"/>
    </source>
</evidence>
<dbReference type="InterPro" id="IPR001965">
    <property type="entry name" value="Znf_PHD"/>
</dbReference>
<keyword evidence="15" id="KW-0539">Nucleus</keyword>
<evidence type="ECO:0000259" key="21">
    <source>
        <dbReference type="PROSITE" id="PS50016"/>
    </source>
</evidence>
<evidence type="ECO:0000256" key="3">
    <source>
        <dbReference type="ARBA" id="ARBA00022448"/>
    </source>
</evidence>
<feature type="transmembrane region" description="Helical" evidence="20">
    <location>
        <begin position="1392"/>
        <end position="1410"/>
    </location>
</feature>
<evidence type="ECO:0000256" key="4">
    <source>
        <dbReference type="ARBA" id="ARBA00022679"/>
    </source>
</evidence>
<evidence type="ECO:0000259" key="25">
    <source>
        <dbReference type="PROSITE" id="PS50929"/>
    </source>
</evidence>
<dbReference type="InterPro" id="IPR019786">
    <property type="entry name" value="Zinc_finger_PHD-type_CS"/>
</dbReference>
<feature type="region of interest" description="Disordered" evidence="19">
    <location>
        <begin position="1"/>
        <end position="21"/>
    </location>
</feature>
<comment type="similarity">
    <text evidence="2">Belongs to the ABC transporter superfamily. ABCD family. Peroxisomal fatty acyl CoA transporter (TC 3.A.1.203) subfamily.</text>
</comment>
<feature type="region of interest" description="Disordered" evidence="19">
    <location>
        <begin position="1838"/>
        <end position="1864"/>
    </location>
</feature>
<evidence type="ECO:0000259" key="26">
    <source>
        <dbReference type="PROSITE" id="PS51805"/>
    </source>
</evidence>
<feature type="transmembrane region" description="Helical" evidence="20">
    <location>
        <begin position="1352"/>
        <end position="1372"/>
    </location>
</feature>
<keyword evidence="7" id="KW-0677">Repeat</keyword>
<feature type="compositionally biased region" description="Polar residues" evidence="19">
    <location>
        <begin position="663"/>
        <end position="672"/>
    </location>
</feature>
<dbReference type="CDD" id="cd15495">
    <property type="entry name" value="PHD_ATX3_4_5_like"/>
    <property type="match status" value="1"/>
</dbReference>
<feature type="domain" description="PWWP" evidence="23">
    <location>
        <begin position="536"/>
        <end position="605"/>
    </location>
</feature>
<comment type="function">
    <text evidence="17">Histone methyltransferase.</text>
</comment>
<dbReference type="PROSITE" id="PS00211">
    <property type="entry name" value="ABC_TRANSPORTER_1"/>
    <property type="match status" value="1"/>
</dbReference>
<dbReference type="InterPro" id="IPR000313">
    <property type="entry name" value="PWWP_dom"/>
</dbReference>
<evidence type="ECO:0000256" key="16">
    <source>
        <dbReference type="ARBA" id="ARBA00052314"/>
    </source>
</evidence>
<dbReference type="PROSITE" id="PS01359">
    <property type="entry name" value="ZF_PHD_1"/>
    <property type="match status" value="1"/>
</dbReference>
<dbReference type="InterPro" id="IPR050835">
    <property type="entry name" value="ABC_transporter_sub-D"/>
</dbReference>
<evidence type="ECO:0000256" key="2">
    <source>
        <dbReference type="ARBA" id="ARBA00008575"/>
    </source>
</evidence>
<dbReference type="InterPro" id="IPR025780">
    <property type="entry name" value="Hist-Lys_N-MeTrfase_ATX"/>
</dbReference>
<dbReference type="HOGENOM" id="CLU_001783_0_0_1"/>
<evidence type="ECO:0000259" key="23">
    <source>
        <dbReference type="PROSITE" id="PS50812"/>
    </source>
</evidence>
<dbReference type="PANTHER" id="PTHR11384:SF59">
    <property type="entry name" value="LYSOSOMAL COBALAMIN TRANSPORTER ABCD4"/>
    <property type="match status" value="1"/>
</dbReference>
<feature type="domain" description="PHD-type" evidence="26">
    <location>
        <begin position="946"/>
        <end position="1071"/>
    </location>
</feature>
<protein>
    <submittedName>
        <fullName evidence="27">Histone-lysine N-methyltransferase</fullName>
    </submittedName>
</protein>
<dbReference type="PROSITE" id="PS50016">
    <property type="entry name" value="ZF_PHD_2"/>
    <property type="match status" value="2"/>
</dbReference>
<evidence type="ECO:0000256" key="13">
    <source>
        <dbReference type="ARBA" id="ARBA00022989"/>
    </source>
</evidence>
<dbReference type="GO" id="GO:0016740">
    <property type="term" value="F:transferase activity"/>
    <property type="evidence" value="ECO:0007669"/>
    <property type="project" value="UniProtKB-KW"/>
</dbReference>
<dbReference type="Pfam" id="PF00855">
    <property type="entry name" value="PWWP"/>
    <property type="match status" value="2"/>
</dbReference>
<dbReference type="InterPro" id="IPR046341">
    <property type="entry name" value="SET_dom_sf"/>
</dbReference>
<evidence type="ECO:0000313" key="27">
    <source>
        <dbReference type="EnsemblPlants" id="OBART01G07430.1"/>
    </source>
</evidence>
<feature type="domain" description="PWWP" evidence="23">
    <location>
        <begin position="162"/>
        <end position="230"/>
    </location>
</feature>
<feature type="domain" description="PHD-type" evidence="21">
    <location>
        <begin position="918"/>
        <end position="969"/>
    </location>
</feature>
<feature type="transmembrane region" description="Helical" evidence="20">
    <location>
        <begin position="1472"/>
        <end position="1491"/>
    </location>
</feature>
<feature type="compositionally biased region" description="Polar residues" evidence="19">
    <location>
        <begin position="1838"/>
        <end position="1858"/>
    </location>
</feature>
<evidence type="ECO:0000259" key="22">
    <source>
        <dbReference type="PROSITE" id="PS50280"/>
    </source>
</evidence>
<accession>A0A0D3EL49</accession>
<dbReference type="GO" id="GO:0005524">
    <property type="term" value="F:ATP binding"/>
    <property type="evidence" value="ECO:0007669"/>
    <property type="project" value="UniProtKB-KW"/>
</dbReference>
<evidence type="ECO:0000256" key="15">
    <source>
        <dbReference type="ARBA" id="ARBA00023242"/>
    </source>
</evidence>
<dbReference type="EnsemblPlants" id="OBART01G07430.1">
    <property type="protein sequence ID" value="OBART01G07430.1"/>
    <property type="gene ID" value="OBART01G07430"/>
</dbReference>
<dbReference type="GO" id="GO:0016887">
    <property type="term" value="F:ATP hydrolysis activity"/>
    <property type="evidence" value="ECO:0007669"/>
    <property type="project" value="InterPro"/>
</dbReference>
<dbReference type="CDD" id="cd10518">
    <property type="entry name" value="SET_SETD1-like"/>
    <property type="match status" value="1"/>
</dbReference>
<evidence type="ECO:0000259" key="24">
    <source>
        <dbReference type="PROSITE" id="PS50893"/>
    </source>
</evidence>
<name>A0A0D3EL49_9ORYZ</name>
<dbReference type="STRING" id="65489.A0A0D3EL49"/>
<evidence type="ECO:0000256" key="14">
    <source>
        <dbReference type="ARBA" id="ARBA00023136"/>
    </source>
</evidence>
<organism evidence="27">
    <name type="scientific">Oryza barthii</name>
    <dbReference type="NCBI Taxonomy" id="65489"/>
    <lineage>
        <taxon>Eukaryota</taxon>
        <taxon>Viridiplantae</taxon>
        <taxon>Streptophyta</taxon>
        <taxon>Embryophyta</taxon>
        <taxon>Tracheophyta</taxon>
        <taxon>Spermatophyta</taxon>
        <taxon>Magnoliopsida</taxon>
        <taxon>Liliopsida</taxon>
        <taxon>Poales</taxon>
        <taxon>Poaceae</taxon>
        <taxon>BOP clade</taxon>
        <taxon>Oryzoideae</taxon>
        <taxon>Oryzeae</taxon>
        <taxon>Oryzinae</taxon>
        <taxon>Oryza</taxon>
    </lineage>
</organism>
<dbReference type="GO" id="GO:0006325">
    <property type="term" value="P:chromatin organization"/>
    <property type="evidence" value="ECO:0007669"/>
    <property type="project" value="UniProtKB-KW"/>
</dbReference>
<dbReference type="PROSITE" id="PS50929">
    <property type="entry name" value="ABC_TM1F"/>
    <property type="match status" value="1"/>
</dbReference>
<dbReference type="InterPro" id="IPR019787">
    <property type="entry name" value="Znf_PHD-finger"/>
</dbReference>
<dbReference type="PROSITE" id="PS50280">
    <property type="entry name" value="SET"/>
    <property type="match status" value="1"/>
</dbReference>
<evidence type="ECO:0000256" key="17">
    <source>
        <dbReference type="ARBA" id="ARBA00054897"/>
    </source>
</evidence>
<reference evidence="27" key="2">
    <citation type="submission" date="2015-03" db="UniProtKB">
        <authorList>
            <consortium name="EnsemblPlants"/>
        </authorList>
    </citation>
    <scope>IDENTIFICATION</scope>
</reference>
<keyword evidence="3" id="KW-0813">Transport</keyword>
<keyword evidence="28" id="KW-1185">Reference proteome</keyword>
<dbReference type="eggNOG" id="KOG1080">
    <property type="taxonomic scope" value="Eukaryota"/>
</dbReference>
<evidence type="ECO:0000256" key="1">
    <source>
        <dbReference type="ARBA" id="ARBA00004123"/>
    </source>
</evidence>
<reference evidence="27" key="1">
    <citation type="journal article" date="2009" name="Rice">
        <title>De Novo Next Generation Sequencing of Plant Genomes.</title>
        <authorList>
            <person name="Rounsley S."/>
            <person name="Marri P.R."/>
            <person name="Yu Y."/>
            <person name="He R."/>
            <person name="Sisneros N."/>
            <person name="Goicoechea J.L."/>
            <person name="Lee S.J."/>
            <person name="Angelova A."/>
            <person name="Kudrna D."/>
            <person name="Luo M."/>
            <person name="Affourtit J."/>
            <person name="Desany B."/>
            <person name="Knight J."/>
            <person name="Niazi F."/>
            <person name="Egholm M."/>
            <person name="Wing R.A."/>
        </authorList>
    </citation>
    <scope>NUCLEOTIDE SEQUENCE [LARGE SCALE GENOMIC DNA]</scope>
    <source>
        <strain evidence="27">cv. IRGC 105608</strain>
    </source>
</reference>
<evidence type="ECO:0000256" key="20">
    <source>
        <dbReference type="SAM" id="Phobius"/>
    </source>
</evidence>
<keyword evidence="9 18" id="KW-0863">Zinc-finger</keyword>
<dbReference type="InterPro" id="IPR017871">
    <property type="entry name" value="ABC_transporter-like_CS"/>
</dbReference>
<dbReference type="GO" id="GO:0140359">
    <property type="term" value="F:ABC-type transporter activity"/>
    <property type="evidence" value="ECO:0007669"/>
    <property type="project" value="InterPro"/>
</dbReference>
<dbReference type="InterPro" id="IPR034732">
    <property type="entry name" value="EPHD"/>
</dbReference>
<dbReference type="InterPro" id="IPR011011">
    <property type="entry name" value="Znf_FYVE_PHD"/>
</dbReference>
<evidence type="ECO:0000256" key="19">
    <source>
        <dbReference type="SAM" id="MobiDB-lite"/>
    </source>
</evidence>
<dbReference type="CDD" id="cd15517">
    <property type="entry name" value="PHD_TCF19_like"/>
    <property type="match status" value="1"/>
</dbReference>
<dbReference type="Pfam" id="PF00005">
    <property type="entry name" value="ABC_tran"/>
    <property type="match status" value="1"/>
</dbReference>
<feature type="region of interest" description="Disordered" evidence="19">
    <location>
        <begin position="649"/>
        <end position="672"/>
    </location>
</feature>
<dbReference type="PaxDb" id="65489-OBART01G07430.1"/>
<feature type="domain" description="ABC transporter" evidence="24">
    <location>
        <begin position="1708"/>
        <end position="1995"/>
    </location>
</feature>
<dbReference type="InterPro" id="IPR027417">
    <property type="entry name" value="P-loop_NTPase"/>
</dbReference>
<feature type="domain" description="ABC transmembrane type-1" evidence="25">
    <location>
        <begin position="1353"/>
        <end position="1650"/>
    </location>
</feature>
<dbReference type="InterPro" id="IPR001214">
    <property type="entry name" value="SET_dom"/>
</dbReference>
<dbReference type="GO" id="GO:0016020">
    <property type="term" value="C:membrane"/>
    <property type="evidence" value="ECO:0007669"/>
    <property type="project" value="InterPro"/>
</dbReference>
<dbReference type="GO" id="GO:0008270">
    <property type="term" value="F:zinc ion binding"/>
    <property type="evidence" value="ECO:0007669"/>
    <property type="project" value="UniProtKB-KW"/>
</dbReference>
<dbReference type="Proteomes" id="UP000026960">
    <property type="component" value="Chromosome 1"/>
</dbReference>
<evidence type="ECO:0000256" key="8">
    <source>
        <dbReference type="ARBA" id="ARBA00022741"/>
    </source>
</evidence>
<keyword evidence="13 20" id="KW-1133">Transmembrane helix</keyword>
<keyword evidence="8" id="KW-0547">Nucleotide-binding</keyword>
<dbReference type="PROSITE" id="PS50812">
    <property type="entry name" value="PWWP"/>
    <property type="match status" value="2"/>
</dbReference>
<dbReference type="Gene3D" id="2.30.30.140">
    <property type="match status" value="2"/>
</dbReference>
<dbReference type="PROSITE" id="PS51805">
    <property type="entry name" value="EPHD"/>
    <property type="match status" value="1"/>
</dbReference>
<dbReference type="FunFam" id="2.170.270.10:FF:000058">
    <property type="entry name" value="Histone-lysine N-methyltransferase"/>
    <property type="match status" value="1"/>
</dbReference>
<dbReference type="CDD" id="cd20143">
    <property type="entry name" value="PWWP_AtATX3-like"/>
    <property type="match status" value="2"/>
</dbReference>
<feature type="domain" description="PHD-type" evidence="21">
    <location>
        <begin position="720"/>
        <end position="775"/>
    </location>
</feature>
<dbReference type="Gramene" id="OBART01G07430.1">
    <property type="protein sequence ID" value="OBART01G07430.1"/>
    <property type="gene ID" value="OBART01G07430"/>
</dbReference>
<proteinExistence type="inferred from homology"/>
<dbReference type="Pfam" id="PF00856">
    <property type="entry name" value="SET"/>
    <property type="match status" value="1"/>
</dbReference>
<dbReference type="Gene3D" id="1.20.1560.10">
    <property type="entry name" value="ABC transporter type 1, transmembrane domain"/>
    <property type="match status" value="1"/>
</dbReference>
<dbReference type="SMART" id="SM00317">
    <property type="entry name" value="SET"/>
    <property type="match status" value="1"/>
</dbReference>
<dbReference type="InterPro" id="IPR042011">
    <property type="entry name" value="ATX3/4/5_PHD"/>
</dbReference>
<evidence type="ECO:0000256" key="5">
    <source>
        <dbReference type="ARBA" id="ARBA00022692"/>
    </source>
</evidence>
<dbReference type="InterPro" id="IPR003593">
    <property type="entry name" value="AAA+_ATPase"/>
</dbReference>
<dbReference type="Pfam" id="PF13832">
    <property type="entry name" value="zf-HC5HC2H_2"/>
    <property type="match status" value="1"/>
</dbReference>
<evidence type="ECO:0000256" key="6">
    <source>
        <dbReference type="ARBA" id="ARBA00022723"/>
    </source>
</evidence>
<dbReference type="PROSITE" id="PS51566">
    <property type="entry name" value="SAM_MT43_TRX_MLL"/>
    <property type="match status" value="1"/>
</dbReference>
<evidence type="ECO:0000313" key="28">
    <source>
        <dbReference type="Proteomes" id="UP000026960"/>
    </source>
</evidence>
<feature type="region of interest" description="Disordered" evidence="19">
    <location>
        <begin position="394"/>
        <end position="428"/>
    </location>
</feature>
<dbReference type="InterPro" id="IPR013083">
    <property type="entry name" value="Znf_RING/FYVE/PHD"/>
</dbReference>
<feature type="compositionally biased region" description="Polar residues" evidence="19">
    <location>
        <begin position="394"/>
        <end position="405"/>
    </location>
</feature>
<dbReference type="SMART" id="SM00249">
    <property type="entry name" value="PHD"/>
    <property type="match status" value="3"/>
</dbReference>
<dbReference type="Gene3D" id="3.40.50.300">
    <property type="entry name" value="P-loop containing nucleotide triphosphate hydrolases"/>
    <property type="match status" value="1"/>
</dbReference>
<evidence type="ECO:0000256" key="11">
    <source>
        <dbReference type="ARBA" id="ARBA00022840"/>
    </source>
</evidence>
<dbReference type="InterPro" id="IPR011527">
    <property type="entry name" value="ABC1_TM_dom"/>
</dbReference>
<dbReference type="Gene3D" id="3.30.40.10">
    <property type="entry name" value="Zinc/RING finger domain, C3HC4 (zinc finger)"/>
    <property type="match status" value="3"/>
</dbReference>
<dbReference type="SUPFAM" id="SSF82199">
    <property type="entry name" value="SET domain"/>
    <property type="match status" value="1"/>
</dbReference>
<dbReference type="CDD" id="cd03223">
    <property type="entry name" value="ABCD_peroxisomal_ALDP"/>
    <property type="match status" value="1"/>
</dbReference>
<feature type="domain" description="SET" evidence="22">
    <location>
        <begin position="1171"/>
        <end position="1288"/>
    </location>
</feature>
<sequence>MGEPPPAGEGSGMMMPAKRRRERVLPSRFKDSVLVLPTAAAKKGKPAEAAAEGGVVDGELYDVELEEGDPGMLWTGDERPVQTEEELYWACRNIRRSSTSTSGSFSSSIFSGSSAVTSLSNAGGGGGNGRPEGKPTVVVECKPKSDGGERKEDFYWPEEFVLGDVVWARSGKKCPAWPALVIDPLLHAPRVVLNSCIPGALCVMFFGYSNSGLRDYGWVKQGLIFPFVEYLDRFKGQTLYKIKASRFREAIEEAFLAERGLFELETDEGCSLEKSVNDQSIPDGLLEGSGSNNEQECQSEAQVVGKSPGCDICGNHLPCKIASKKKQAGERLLCRHCDKLLQSKQYCGICKKIWHHTDGGNWNVTRHASRWRTWKMLIISVRIANQNARISPVEQMNTPNSSEDSVVSLPLPPAKKGRPAKKAAAREGGDGEVYDVEVRAVEQQGASAAAFGAVETAVWPGDERPAQTEEELYRACRNISRSSSSSGFSGSVVTSLSNAGGSVAPEGKPVVVVECKPKREGGDKKEDFYWPEDFVLGDVVWARSGKKCPAWPAVVIDPLLHAPAVVLNSCIPGALCVMFFGFSSGGHGRDYGWIKQGMIFPFVDYLDRFQGQALYKLKANRFRQAIEEAFLAERGFFELEMDEGCSLEKSVNDQSVPDGLQEGSGSNNDQECQSEAQVVGKSPGCCDSCGNRVPPKIAKKKKQAGEQLLCRHCDKLLQSKQYCGICKKIWHHTDGGNWVCCDECQIWVHVECDLTCINMEDLENADYFCPDCKSKRKTVPPVEQMNTPNSSECASTSKEKLPEMISVFCFGMDGMYLPKKHMILCQCNSCKERLMSLSEWERHTGSRKKNWKMSVKLKSNGDPLVTLLDDIPCANVKSSTPSINKEELLKLLGTLALEFMLVSAVANSFRPVNARWTTERCAVCRWVEDWDYNKIIICNRCQIAVHQECYGARDVQDFTNWVCRACGALKPTDIDQLWVHVTCAWFQPKVSFPVDETMEPAMGILSIPSEYFKKACVICKQMHGACTQCYKCSTYYHAMCASRAGYRMELQYSEKNGRNITRMVSYCAFHSTPDPDNVLIVKTPEGVFSTKFLPQNNEKQSGTRLVRKENLQEKVLPSKISDCPAARCLPYEMLKNKKEPGEAIAHRIMGPRHHSQESIEGLNACMKIENKRVSCGRSGIHGWGLFAAKKIQEGQMVIEYRGDQVRRSVADLREARYHREKKDCYLFKISEDVVVDATEKGNIARLINHSCMPNCYARIMSVGDEKSQIILIAKRDVSAGEELTYDYLFDPDESEDCRFSSAVQFQFQIGREWRCCSHPRVETDLKTLARRFWKVAAPYWWSEDKVQARLRLAAVFALTLATTGISVGFNFLGRDFYNALADKDQEQFTKQLLYYLGGFAVGIPIVYTRIISHITRFSFFVLRDYARETLSLRWRSWMTSYYMKRYFKNRTFYKIQSQSLIDNPDQRINDDLSAFTGTALAFSLTFLNAAVDLISFSNILYGIYPPLFIVLIVYSLGGTGISIFLGKNLVNLNFMQEKKEADFRYGLVRVRENAESIAFYGGEENELQLLLDRFRRAFENLSELLIASRNLEFFTNGYRYLIQILPAAVVAPMYFSGKIEFGVINQSVSAFNHILSDFSLIVFQFQSISAFSAVIDRLGEFDDLLDGNGSSLSKPDNIDGINIIFKSTGPTVLSSNGSLTQSNPSMVLEICNLTLLTPRSGNILITDLTMELKEKDHLLVMGPSGSGKTSLLRALAGLWTSGTGDIIYHVRGSMELQTSNSGPDEPSNIQSNGEELLQSSKQRRDNGIFFVPQRPYMVLGTLRQQLLYPTWTEDVCHSSNNDPQSTDPLTFEVSTSDGVGSKSEMPTTDELIRVLEAVKLGYILPRFNGLDSMHDWASVLSLGEQQRLAFARLLLAKPTLVLLDESTSALDDMNERHLYSQIEAAGITYISIGHRKTLHKFHNKVLYISNSDSTDSNPRNWYLKPTEQMSIEESSSFAS</sequence>
<dbReference type="Gene3D" id="2.170.270.10">
    <property type="entry name" value="SET domain"/>
    <property type="match status" value="1"/>
</dbReference>
<dbReference type="SUPFAM" id="SSF52540">
    <property type="entry name" value="P-loop containing nucleoside triphosphate hydrolases"/>
    <property type="match status" value="1"/>
</dbReference>
<dbReference type="InterPro" id="IPR003439">
    <property type="entry name" value="ABC_transporter-like_ATP-bd"/>
</dbReference>
<dbReference type="GO" id="GO:0048188">
    <property type="term" value="C:Set1C/COMPASS complex"/>
    <property type="evidence" value="ECO:0007669"/>
    <property type="project" value="UniProtKB-ARBA"/>
</dbReference>
<comment type="subcellular location">
    <subcellularLocation>
        <location evidence="1">Nucleus</location>
    </subcellularLocation>
</comment>
<dbReference type="PROSITE" id="PS50893">
    <property type="entry name" value="ABC_TRANSPORTER_2"/>
    <property type="match status" value="1"/>
</dbReference>
<dbReference type="PANTHER" id="PTHR11384">
    <property type="entry name" value="ATP-BINDING CASSETTE, SUB-FAMILY D MEMBER"/>
    <property type="match status" value="1"/>
</dbReference>
<keyword evidence="6" id="KW-0479">Metal-binding</keyword>
<evidence type="ECO:0000256" key="12">
    <source>
        <dbReference type="ARBA" id="ARBA00022853"/>
    </source>
</evidence>
<keyword evidence="14 20" id="KW-0472">Membrane</keyword>
<dbReference type="SMART" id="SM00382">
    <property type="entry name" value="AAA"/>
    <property type="match status" value="1"/>
</dbReference>
<keyword evidence="12" id="KW-0156">Chromatin regulator</keyword>